<evidence type="ECO:0000256" key="5">
    <source>
        <dbReference type="ARBA" id="ARBA00022771"/>
    </source>
</evidence>
<feature type="domain" description="C2H2-type" evidence="13">
    <location>
        <begin position="194"/>
        <end position="221"/>
    </location>
</feature>
<feature type="domain" description="C2H2-type" evidence="13">
    <location>
        <begin position="166"/>
        <end position="193"/>
    </location>
</feature>
<evidence type="ECO:0000256" key="9">
    <source>
        <dbReference type="ARBA" id="ARBA00023163"/>
    </source>
</evidence>
<evidence type="ECO:0000256" key="11">
    <source>
        <dbReference type="PROSITE-ProRule" id="PRU00042"/>
    </source>
</evidence>
<dbReference type="FunFam" id="3.30.160.60:FF:001370">
    <property type="entry name" value="Zinc finger protein"/>
    <property type="match status" value="1"/>
</dbReference>
<keyword evidence="6" id="KW-0862">Zinc</keyword>
<dbReference type="SUPFAM" id="SSF57667">
    <property type="entry name" value="beta-beta-alpha zinc fingers"/>
    <property type="match status" value="1"/>
</dbReference>
<comment type="similarity">
    <text evidence="2">Belongs to the krueppel C2H2-type zinc-finger protein family.</text>
</comment>
<evidence type="ECO:0000256" key="8">
    <source>
        <dbReference type="ARBA" id="ARBA00023125"/>
    </source>
</evidence>
<feature type="region of interest" description="Disordered" evidence="12">
    <location>
        <begin position="232"/>
        <end position="264"/>
    </location>
</feature>
<protein>
    <recommendedName>
        <fullName evidence="13">C2H2-type domain-containing protein</fullName>
    </recommendedName>
</protein>
<reference evidence="14" key="1">
    <citation type="submission" date="2025-08" db="UniProtKB">
        <authorList>
            <consortium name="Ensembl"/>
        </authorList>
    </citation>
    <scope>IDENTIFICATION</scope>
</reference>
<evidence type="ECO:0000259" key="13">
    <source>
        <dbReference type="PROSITE" id="PS50157"/>
    </source>
</evidence>
<dbReference type="PANTHER" id="PTHR23235">
    <property type="entry name" value="KRUEPPEL-LIKE TRANSCRIPTION FACTOR"/>
    <property type="match status" value="1"/>
</dbReference>
<evidence type="ECO:0000256" key="4">
    <source>
        <dbReference type="ARBA" id="ARBA00022737"/>
    </source>
</evidence>
<evidence type="ECO:0000256" key="1">
    <source>
        <dbReference type="ARBA" id="ARBA00004123"/>
    </source>
</evidence>
<dbReference type="FunFam" id="3.30.160.60:FF:000557">
    <property type="entry name" value="zinc finger and SCAN domain-containing protein 29"/>
    <property type="match status" value="1"/>
</dbReference>
<dbReference type="PROSITE" id="PS00028">
    <property type="entry name" value="ZINC_FINGER_C2H2_1"/>
    <property type="match status" value="2"/>
</dbReference>
<evidence type="ECO:0000256" key="3">
    <source>
        <dbReference type="ARBA" id="ARBA00022723"/>
    </source>
</evidence>
<keyword evidence="15" id="KW-1185">Reference proteome</keyword>
<dbReference type="GO" id="GO:0000978">
    <property type="term" value="F:RNA polymerase II cis-regulatory region sequence-specific DNA binding"/>
    <property type="evidence" value="ECO:0007669"/>
    <property type="project" value="TreeGrafter"/>
</dbReference>
<sequence>MLSATVVFPAVLTKAEMMECERGFDSTRAEEKGNELNTYMFPIKALRTTHQHMHGASSQDPSEHFLASRCSDGATWTGCGSENSEVASKACRQIKEQSGSDSGALCRSEEWPSPSSMLAQPDEMASMGVDWGLPSVSKVGRRAGANSSGSSGGGTGWACCDGERRFHCEECGMRFTHSHVLIRHKRRHTGERPFSCESCGKRFSRSCSLARHRRTHVRPTGLPYVGELYLAEPRSQAGTNDRTSLEDSHGQPGAIDINDTKAQP</sequence>
<keyword evidence="9" id="KW-0804">Transcription</keyword>
<keyword evidence="7" id="KW-0805">Transcription regulation</keyword>
<evidence type="ECO:0000256" key="12">
    <source>
        <dbReference type="SAM" id="MobiDB-lite"/>
    </source>
</evidence>
<evidence type="ECO:0000313" key="15">
    <source>
        <dbReference type="Proteomes" id="UP000694388"/>
    </source>
</evidence>
<dbReference type="GO" id="GO:0000981">
    <property type="term" value="F:DNA-binding transcription factor activity, RNA polymerase II-specific"/>
    <property type="evidence" value="ECO:0007669"/>
    <property type="project" value="TreeGrafter"/>
</dbReference>
<dbReference type="GeneTree" id="ENSGT01150000286953"/>
<evidence type="ECO:0000256" key="7">
    <source>
        <dbReference type="ARBA" id="ARBA00023015"/>
    </source>
</evidence>
<name>A0A8C4QKR2_EPTBU</name>
<dbReference type="Gene3D" id="3.30.160.60">
    <property type="entry name" value="Classic Zinc Finger"/>
    <property type="match status" value="2"/>
</dbReference>
<dbReference type="PANTHER" id="PTHR23235:SF120">
    <property type="entry name" value="KRUPPEL-LIKE FACTOR 15"/>
    <property type="match status" value="1"/>
</dbReference>
<accession>A0A8C4QKR2</accession>
<keyword evidence="8" id="KW-0238">DNA-binding</keyword>
<dbReference type="Proteomes" id="UP000694388">
    <property type="component" value="Unplaced"/>
</dbReference>
<dbReference type="AlphaFoldDB" id="A0A8C4QKR2"/>
<dbReference type="Ensembl" id="ENSEBUT00000017548.1">
    <property type="protein sequence ID" value="ENSEBUP00000016970.1"/>
    <property type="gene ID" value="ENSEBUG00000010633.1"/>
</dbReference>
<reference evidence="14" key="2">
    <citation type="submission" date="2025-09" db="UniProtKB">
        <authorList>
            <consortium name="Ensembl"/>
        </authorList>
    </citation>
    <scope>IDENTIFICATION</scope>
</reference>
<evidence type="ECO:0000256" key="6">
    <source>
        <dbReference type="ARBA" id="ARBA00022833"/>
    </source>
</evidence>
<evidence type="ECO:0000256" key="2">
    <source>
        <dbReference type="ARBA" id="ARBA00006991"/>
    </source>
</evidence>
<comment type="subcellular location">
    <subcellularLocation>
        <location evidence="1">Nucleus</location>
    </subcellularLocation>
</comment>
<dbReference type="GO" id="GO:0005634">
    <property type="term" value="C:nucleus"/>
    <property type="evidence" value="ECO:0007669"/>
    <property type="project" value="UniProtKB-SubCell"/>
</dbReference>
<evidence type="ECO:0000313" key="14">
    <source>
        <dbReference type="Ensembl" id="ENSEBUP00000016970.1"/>
    </source>
</evidence>
<keyword evidence="4" id="KW-0677">Repeat</keyword>
<proteinExistence type="inferred from homology"/>
<dbReference type="GO" id="GO:0008270">
    <property type="term" value="F:zinc ion binding"/>
    <property type="evidence" value="ECO:0007669"/>
    <property type="project" value="UniProtKB-KW"/>
</dbReference>
<dbReference type="Pfam" id="PF00096">
    <property type="entry name" value="zf-C2H2"/>
    <property type="match status" value="2"/>
</dbReference>
<dbReference type="PROSITE" id="PS50157">
    <property type="entry name" value="ZINC_FINGER_C2H2_2"/>
    <property type="match status" value="2"/>
</dbReference>
<dbReference type="InterPro" id="IPR036236">
    <property type="entry name" value="Znf_C2H2_sf"/>
</dbReference>
<evidence type="ECO:0000256" key="10">
    <source>
        <dbReference type="ARBA" id="ARBA00023242"/>
    </source>
</evidence>
<dbReference type="SMART" id="SM00355">
    <property type="entry name" value="ZnF_C2H2"/>
    <property type="match status" value="2"/>
</dbReference>
<keyword evidence="5 11" id="KW-0863">Zinc-finger</keyword>
<keyword evidence="10" id="KW-0539">Nucleus</keyword>
<organism evidence="14 15">
    <name type="scientific">Eptatretus burgeri</name>
    <name type="common">Inshore hagfish</name>
    <dbReference type="NCBI Taxonomy" id="7764"/>
    <lineage>
        <taxon>Eukaryota</taxon>
        <taxon>Metazoa</taxon>
        <taxon>Chordata</taxon>
        <taxon>Craniata</taxon>
        <taxon>Vertebrata</taxon>
        <taxon>Cyclostomata</taxon>
        <taxon>Myxini</taxon>
        <taxon>Myxiniformes</taxon>
        <taxon>Myxinidae</taxon>
        <taxon>Eptatretinae</taxon>
        <taxon>Eptatretus</taxon>
    </lineage>
</organism>
<keyword evidence="3" id="KW-0479">Metal-binding</keyword>
<dbReference type="InterPro" id="IPR013087">
    <property type="entry name" value="Znf_C2H2_type"/>
</dbReference>